<sequence>MVLSVAEDAVIAERRRQVEVEGFDDRHDDAAKSNAMALAAAVYAIPDHYRYLDCEGFGGGRGSIRRMLWPWDDGWFKPGDRRRELVKAAALIIAEIEAIDRAKK</sequence>
<protein>
    <submittedName>
        <fullName evidence="1">Uncharacterized protein</fullName>
    </submittedName>
</protein>
<gene>
    <name evidence="1" type="ORF">BMW22_15525</name>
</gene>
<dbReference type="Proteomes" id="UP000183050">
    <property type="component" value="Chromosome"/>
</dbReference>
<dbReference type="EMBL" id="CP018228">
    <property type="protein sequence ID" value="API54847.1"/>
    <property type="molecule type" value="Genomic_DNA"/>
</dbReference>
<evidence type="ECO:0000313" key="2">
    <source>
        <dbReference type="Proteomes" id="UP000183050"/>
    </source>
</evidence>
<dbReference type="AlphaFoldDB" id="A0A1L3ZGV2"/>
<reference evidence="1 2" key="1">
    <citation type="submission" date="2016-11" db="EMBL/GenBank/DDBJ databases">
        <title>Rhizobium leguminosarum bv. viciae strain Vaf12 isolated from Vavilovia formosa root nodules from Russia, Dagestan.</title>
        <authorList>
            <person name="Kimeklis A."/>
        </authorList>
    </citation>
    <scope>NUCLEOTIDE SEQUENCE [LARGE SCALE GENOMIC DNA]</scope>
    <source>
        <strain evidence="1 2">Vaf-108</strain>
    </source>
</reference>
<name>A0A1L3ZGV2_RHILE</name>
<organism evidence="1 2">
    <name type="scientific">Rhizobium leguminosarum</name>
    <dbReference type="NCBI Taxonomy" id="384"/>
    <lineage>
        <taxon>Bacteria</taxon>
        <taxon>Pseudomonadati</taxon>
        <taxon>Pseudomonadota</taxon>
        <taxon>Alphaproteobacteria</taxon>
        <taxon>Hyphomicrobiales</taxon>
        <taxon>Rhizobiaceae</taxon>
        <taxon>Rhizobium/Agrobacterium group</taxon>
        <taxon>Rhizobium</taxon>
    </lineage>
</organism>
<proteinExistence type="predicted"/>
<accession>A0A1L3ZGV2</accession>
<evidence type="ECO:0000313" key="1">
    <source>
        <dbReference type="EMBL" id="API54847.1"/>
    </source>
</evidence>